<evidence type="ECO:0000313" key="6">
    <source>
        <dbReference type="Proteomes" id="UP000214610"/>
    </source>
</evidence>
<dbReference type="InterPro" id="IPR014710">
    <property type="entry name" value="RmlC-like_jellyroll"/>
</dbReference>
<dbReference type="Pfam" id="PF00027">
    <property type="entry name" value="cNMP_binding"/>
    <property type="match status" value="1"/>
</dbReference>
<evidence type="ECO:0000256" key="2">
    <source>
        <dbReference type="ARBA" id="ARBA00023125"/>
    </source>
</evidence>
<name>A0A227KQ42_9BURK</name>
<dbReference type="EMBL" id="NHMP01000002">
    <property type="protein sequence ID" value="OXE50283.1"/>
    <property type="molecule type" value="Genomic_DNA"/>
</dbReference>
<dbReference type="Gene3D" id="2.60.120.10">
    <property type="entry name" value="Jelly Rolls"/>
    <property type="match status" value="1"/>
</dbReference>
<gene>
    <name evidence="5" type="ORF">ADH67_04650</name>
</gene>
<sequence length="229" mass="26134">MRQIFHALPWIPPKEPREVAELFSQYGVPLTYKSGQLLKSRGENNKLFLITKGAAAYYIADRYKSHPSVLNLLIPGRSACDLSALTETKVNVTTRAIGPCEVLAMHPHLISKFMLEHSEFSLDYAKHVVFKQECSIEAMVANFTLEPAERLRRLLKVLLISYEKPIPPNSWIRIPLDLTNEQYGSVVNLTRVSVSRLFSDWTSKGLLKKSGRTVYVMSSLFDNMYDWVK</sequence>
<dbReference type="Proteomes" id="UP000214610">
    <property type="component" value="Unassembled WGS sequence"/>
</dbReference>
<comment type="caution">
    <text evidence="5">The sequence shown here is derived from an EMBL/GenBank/DDBJ whole genome shotgun (WGS) entry which is preliminary data.</text>
</comment>
<keyword evidence="6" id="KW-1185">Reference proteome</keyword>
<dbReference type="Gene3D" id="1.10.10.10">
    <property type="entry name" value="Winged helix-like DNA-binding domain superfamily/Winged helix DNA-binding domain"/>
    <property type="match status" value="1"/>
</dbReference>
<dbReference type="AlphaFoldDB" id="A0A227KQ42"/>
<keyword evidence="3" id="KW-0804">Transcription</keyword>
<evidence type="ECO:0000259" key="4">
    <source>
        <dbReference type="PROSITE" id="PS51063"/>
    </source>
</evidence>
<dbReference type="InterPro" id="IPR018490">
    <property type="entry name" value="cNMP-bd_dom_sf"/>
</dbReference>
<evidence type="ECO:0000256" key="3">
    <source>
        <dbReference type="ARBA" id="ARBA00023163"/>
    </source>
</evidence>
<dbReference type="GO" id="GO:0006355">
    <property type="term" value="P:regulation of DNA-templated transcription"/>
    <property type="evidence" value="ECO:0007669"/>
    <property type="project" value="InterPro"/>
</dbReference>
<dbReference type="GO" id="GO:0003677">
    <property type="term" value="F:DNA binding"/>
    <property type="evidence" value="ECO:0007669"/>
    <property type="project" value="UniProtKB-KW"/>
</dbReference>
<dbReference type="Pfam" id="PF13545">
    <property type="entry name" value="HTH_Crp_2"/>
    <property type="match status" value="1"/>
</dbReference>
<dbReference type="InterPro" id="IPR036390">
    <property type="entry name" value="WH_DNA-bd_sf"/>
</dbReference>
<dbReference type="SMART" id="SM00419">
    <property type="entry name" value="HTH_CRP"/>
    <property type="match status" value="1"/>
</dbReference>
<proteinExistence type="predicted"/>
<dbReference type="RefSeq" id="WP_066593767.1">
    <property type="nucleotide sequence ID" value="NZ_CAJTBZ010000005.1"/>
</dbReference>
<evidence type="ECO:0000256" key="1">
    <source>
        <dbReference type="ARBA" id="ARBA00023015"/>
    </source>
</evidence>
<keyword evidence="2" id="KW-0238">DNA-binding</keyword>
<dbReference type="PROSITE" id="PS51063">
    <property type="entry name" value="HTH_CRP_2"/>
    <property type="match status" value="1"/>
</dbReference>
<reference evidence="6" key="1">
    <citation type="submission" date="2017-05" db="EMBL/GenBank/DDBJ databases">
        <title>Improved OligoMM genomes.</title>
        <authorList>
            <person name="Garzetti D."/>
        </authorList>
    </citation>
    <scope>NUCLEOTIDE SEQUENCE [LARGE SCALE GENOMIC DNA]</scope>
    <source>
        <strain evidence="6">YL45</strain>
    </source>
</reference>
<dbReference type="GeneID" id="78361871"/>
<evidence type="ECO:0000313" key="5">
    <source>
        <dbReference type="EMBL" id="OXE50283.1"/>
    </source>
</evidence>
<dbReference type="InterPro" id="IPR000595">
    <property type="entry name" value="cNMP-bd_dom"/>
</dbReference>
<dbReference type="SUPFAM" id="SSF46785">
    <property type="entry name" value="Winged helix' DNA-binding domain"/>
    <property type="match status" value="1"/>
</dbReference>
<keyword evidence="1" id="KW-0805">Transcription regulation</keyword>
<organism evidence="5 6">
    <name type="scientific">Turicimonas muris</name>
    <dbReference type="NCBI Taxonomy" id="1796652"/>
    <lineage>
        <taxon>Bacteria</taxon>
        <taxon>Pseudomonadati</taxon>
        <taxon>Pseudomonadota</taxon>
        <taxon>Betaproteobacteria</taxon>
        <taxon>Burkholderiales</taxon>
        <taxon>Sutterellaceae</taxon>
        <taxon>Turicimonas</taxon>
    </lineage>
</organism>
<dbReference type="SUPFAM" id="SSF51206">
    <property type="entry name" value="cAMP-binding domain-like"/>
    <property type="match status" value="1"/>
</dbReference>
<feature type="domain" description="HTH crp-type" evidence="4">
    <location>
        <begin position="145"/>
        <end position="220"/>
    </location>
</feature>
<dbReference type="InterPro" id="IPR012318">
    <property type="entry name" value="HTH_CRP"/>
</dbReference>
<dbReference type="InterPro" id="IPR036388">
    <property type="entry name" value="WH-like_DNA-bd_sf"/>
</dbReference>
<protein>
    <submittedName>
        <fullName evidence="5">Crp/Fnr family transcriptional regulator</fullName>
    </submittedName>
</protein>
<accession>A0A227KQ42</accession>